<accession>A0A9P5HD07</accession>
<dbReference type="Pfam" id="PF00023">
    <property type="entry name" value="Ank"/>
    <property type="match status" value="1"/>
</dbReference>
<dbReference type="PROSITE" id="PS50088">
    <property type="entry name" value="ANK_REPEAT"/>
    <property type="match status" value="3"/>
</dbReference>
<feature type="coiled-coil region" evidence="3">
    <location>
        <begin position="146"/>
        <end position="173"/>
    </location>
</feature>
<dbReference type="Gene3D" id="1.25.40.20">
    <property type="entry name" value="Ankyrin repeat-containing domain"/>
    <property type="match status" value="1"/>
</dbReference>
<dbReference type="PROSITE" id="PS50297">
    <property type="entry name" value="ANK_REP_REGION"/>
    <property type="match status" value="3"/>
</dbReference>
<evidence type="ECO:0000313" key="7">
    <source>
        <dbReference type="Proteomes" id="UP000722485"/>
    </source>
</evidence>
<dbReference type="SUPFAM" id="SSF48403">
    <property type="entry name" value="Ankyrin repeat"/>
    <property type="match status" value="1"/>
</dbReference>
<dbReference type="InterPro" id="IPR000719">
    <property type="entry name" value="Prot_kinase_dom"/>
</dbReference>
<dbReference type="Gene3D" id="1.10.510.10">
    <property type="entry name" value="Transferase(Phosphotransferase) domain 1"/>
    <property type="match status" value="2"/>
</dbReference>
<keyword evidence="7" id="KW-1185">Reference proteome</keyword>
<dbReference type="InterPro" id="IPR054471">
    <property type="entry name" value="GPIID_WHD"/>
</dbReference>
<evidence type="ECO:0000256" key="4">
    <source>
        <dbReference type="SAM" id="MobiDB-lite"/>
    </source>
</evidence>
<feature type="repeat" description="ANK" evidence="1">
    <location>
        <begin position="381"/>
        <end position="413"/>
    </location>
</feature>
<dbReference type="PROSITE" id="PS00107">
    <property type="entry name" value="PROTEIN_KINASE_ATP"/>
    <property type="match status" value="1"/>
</dbReference>
<dbReference type="SUPFAM" id="SSF56112">
    <property type="entry name" value="Protein kinase-like (PK-like)"/>
    <property type="match status" value="1"/>
</dbReference>
<sequence length="912" mass="101686">MSDPLGVTASVIAVLQLAATATQYLRDVKNGSADRMRLRDELRSSVCLLEMLKDRLEDDADTTLSTESLKPSSIQSLINSGGPLGLFKRVLEEIIAKLAPQDRLRRFSQPFTWPFDKKDISELLASLERLKSLFNLVLQNNLVDLVKFANLKLDDLSDKVENSETRARESELEQARQDWYPWFLLAKLHVESLSRKFNRKEAPDAVEVAESVLFWVIFAQRALTVLELQHMYAVRELSEDSPLEEDDLPDAEILTSVCGGLIIVDAESQTVRPVHYTAQQYFEKYHEEARDAARISLAKGSDFHRFDTDCVWPDFQAFFTNPVALQVANQTWNLETAHYGNWSQEYPRNVPALVLAAVFNLPSVLRQMVSDGHDTEGRGSDKETALIRSASFGHTENVQILLELGASVNERDYMQQTALQRAAKSGKESVVRVLLDGAADVNMRASSDWTALMSAVSSGHIEIVRILVKAGADLMAETVWGDSALSIATRSGQEAIATLLADSGAILPRGLAGHRASVVASQKGLHQLVRRLTSLAPDYESVAQRPLERQVSRMMGGLSEAQMAAADVSGQQPGTLSSRPGVDDSDFLDVMEGFNYNMGFSKRYCAGERLGKGHYAEVLLCSNRVTDVKYAVKAFSVDGWKNSLKILSMRREVKAMQELQKKSHPNILRLVDIFAEYSDNKIYMVLEIAPEGELFNYIVMKQKLSEEDARKLFLQLFSAVEFLLADFGLAKKINVEPGIWELTTTLCGTPSYVAPEMLVESKQRQYGFPVDIWSCGVVLYICLCGFPPFSDELYSKEFPYTLSQQIKLGRFDYPSPYWDSVDDPALDLIDGMLITDMALRFDIKQCLDHPWTLEKAIPILPDTVQTTNSKPTADPSSCNGGERAPANPNIVTIHDLNTHSKVAAQPNQDQSV</sequence>
<dbReference type="Pfam" id="PF00069">
    <property type="entry name" value="Pkinase"/>
    <property type="match status" value="2"/>
</dbReference>
<organism evidence="6 7">
    <name type="scientific">Cylindrodendrum hubeiense</name>
    <dbReference type="NCBI Taxonomy" id="595255"/>
    <lineage>
        <taxon>Eukaryota</taxon>
        <taxon>Fungi</taxon>
        <taxon>Dikarya</taxon>
        <taxon>Ascomycota</taxon>
        <taxon>Pezizomycotina</taxon>
        <taxon>Sordariomycetes</taxon>
        <taxon>Hypocreomycetidae</taxon>
        <taxon>Hypocreales</taxon>
        <taxon>Nectriaceae</taxon>
        <taxon>Cylindrodendrum</taxon>
    </lineage>
</organism>
<protein>
    <recommendedName>
        <fullName evidence="5">Protein kinase domain-containing protein</fullName>
    </recommendedName>
</protein>
<dbReference type="AlphaFoldDB" id="A0A9P5HD07"/>
<keyword evidence="2" id="KW-0067">ATP-binding</keyword>
<comment type="caution">
    <text evidence="6">The sequence shown here is derived from an EMBL/GenBank/DDBJ whole genome shotgun (WGS) entry which is preliminary data.</text>
</comment>
<keyword evidence="2" id="KW-0547">Nucleotide-binding</keyword>
<evidence type="ECO:0000259" key="5">
    <source>
        <dbReference type="PROSITE" id="PS50011"/>
    </source>
</evidence>
<evidence type="ECO:0000256" key="3">
    <source>
        <dbReference type="SAM" id="Coils"/>
    </source>
</evidence>
<dbReference type="EMBL" id="JAANBB010000036">
    <property type="protein sequence ID" value="KAF7554132.1"/>
    <property type="molecule type" value="Genomic_DNA"/>
</dbReference>
<dbReference type="Pfam" id="PF12796">
    <property type="entry name" value="Ank_2"/>
    <property type="match status" value="1"/>
</dbReference>
<evidence type="ECO:0000256" key="1">
    <source>
        <dbReference type="PROSITE-ProRule" id="PRU00023"/>
    </source>
</evidence>
<dbReference type="InterPro" id="IPR011009">
    <property type="entry name" value="Kinase-like_dom_sf"/>
</dbReference>
<evidence type="ECO:0000256" key="2">
    <source>
        <dbReference type="PROSITE-ProRule" id="PRU10141"/>
    </source>
</evidence>
<dbReference type="OrthoDB" id="448455at2759"/>
<keyword evidence="1" id="KW-0040">ANK repeat</keyword>
<evidence type="ECO:0000313" key="6">
    <source>
        <dbReference type="EMBL" id="KAF7554132.1"/>
    </source>
</evidence>
<dbReference type="InterPro" id="IPR017441">
    <property type="entry name" value="Protein_kinase_ATP_BS"/>
</dbReference>
<feature type="repeat" description="ANK" evidence="1">
    <location>
        <begin position="414"/>
        <end position="446"/>
    </location>
</feature>
<feature type="binding site" evidence="2">
    <location>
        <position position="633"/>
    </location>
    <ligand>
        <name>ATP</name>
        <dbReference type="ChEBI" id="CHEBI:30616"/>
    </ligand>
</feature>
<reference evidence="6" key="1">
    <citation type="submission" date="2020-03" db="EMBL/GenBank/DDBJ databases">
        <title>Draft Genome Sequence of Cylindrodendrum hubeiense.</title>
        <authorList>
            <person name="Buettner E."/>
            <person name="Kellner H."/>
        </authorList>
    </citation>
    <scope>NUCLEOTIDE SEQUENCE</scope>
    <source>
        <strain evidence="6">IHI 201604</strain>
    </source>
</reference>
<dbReference type="InterPro" id="IPR002110">
    <property type="entry name" value="Ankyrin_rpt"/>
</dbReference>
<dbReference type="Proteomes" id="UP000722485">
    <property type="component" value="Unassembled WGS sequence"/>
</dbReference>
<dbReference type="PROSITE" id="PS50011">
    <property type="entry name" value="PROTEIN_KINASE_DOM"/>
    <property type="match status" value="1"/>
</dbReference>
<dbReference type="Pfam" id="PF22939">
    <property type="entry name" value="WHD_GPIID"/>
    <property type="match status" value="1"/>
</dbReference>
<dbReference type="GO" id="GO:0004672">
    <property type="term" value="F:protein kinase activity"/>
    <property type="evidence" value="ECO:0007669"/>
    <property type="project" value="InterPro"/>
</dbReference>
<feature type="compositionally biased region" description="Polar residues" evidence="4">
    <location>
        <begin position="864"/>
        <end position="879"/>
    </location>
</feature>
<name>A0A9P5HD07_9HYPO</name>
<feature type="domain" description="Protein kinase" evidence="5">
    <location>
        <begin position="604"/>
        <end position="852"/>
    </location>
</feature>
<dbReference type="InterPro" id="IPR036770">
    <property type="entry name" value="Ankyrin_rpt-contain_sf"/>
</dbReference>
<dbReference type="SMART" id="SM00248">
    <property type="entry name" value="ANK"/>
    <property type="match status" value="4"/>
</dbReference>
<dbReference type="PANTHER" id="PTHR24347">
    <property type="entry name" value="SERINE/THREONINE-PROTEIN KINASE"/>
    <property type="match status" value="1"/>
</dbReference>
<proteinExistence type="predicted"/>
<feature type="region of interest" description="Disordered" evidence="4">
    <location>
        <begin position="864"/>
        <end position="888"/>
    </location>
</feature>
<dbReference type="GO" id="GO:0005524">
    <property type="term" value="F:ATP binding"/>
    <property type="evidence" value="ECO:0007669"/>
    <property type="project" value="UniProtKB-UniRule"/>
</dbReference>
<feature type="repeat" description="ANK" evidence="1">
    <location>
        <begin position="447"/>
        <end position="479"/>
    </location>
</feature>
<gene>
    <name evidence="6" type="ORF">G7Z17_g3134</name>
</gene>
<dbReference type="FunFam" id="1.25.40.20:FF:000526">
    <property type="entry name" value="NACHT and Ankyrin domain protein"/>
    <property type="match status" value="1"/>
</dbReference>
<keyword evidence="3" id="KW-0175">Coiled coil</keyword>